<feature type="compositionally biased region" description="Low complexity" evidence="3">
    <location>
        <begin position="352"/>
        <end position="381"/>
    </location>
</feature>
<feature type="compositionally biased region" description="Gly residues" evidence="3">
    <location>
        <begin position="176"/>
        <end position="189"/>
    </location>
</feature>
<sequence>MAWDDNDEPLPDMAPILRSVSSLVMSMDPEDGMSATSPCVTATAGRNRGTNNMVGTCNSRSSSSAAERAKTQNGAALGSNALDMLMAPLPPTLMDSNTCLSREQSYPPPFGRPRFGRDPSFPPPVQVGRSIAASTETPCSSGSGTTTMAGGGVYAAGGGGGGGGPSLSSGKFQGLGFPGTGGGGGGGRLGVKQERQWENDHAGGRDHGGGGTGGRSLSDEDHHTDYHPDDIIGGILPSSRPRRPSFDKLAAMIPGIPHWPVPPSPSSSPPAPSSSPSAGESSGELHAPAASGGGGGGGSAKAKQQAQFPLRTTTPRLSPSAPAPAAAPSSRGRQPKMTRADKKPKKHHHNPTADSPTTAPWTAPTLPSPAAAAAVAASIPPKKTPSSGNGKRALETPLSCGPARSGGGPVDLAKQERRRVKIQRYLYKRSRRKFAKSTRDASPSRSRPKAALLRPRIKGKFVKTTPDFVSVNAGGPPQREDGDGDGLAQWEPTDMLAGNINNALSPKPQVAAGGVGGGRRGGVGGGGGVRSVRNGGSVNIIFDDISKKPFSTTPSSSLMPKGGGGSILPPRAAALSPAGAPNAFAWSVRPV</sequence>
<comment type="subcellular location">
    <subcellularLocation>
        <location evidence="1">Nucleus</location>
    </subcellularLocation>
</comment>
<feature type="compositionally biased region" description="Pro residues" evidence="3">
    <location>
        <begin position="257"/>
        <end position="273"/>
    </location>
</feature>
<reference evidence="5 6" key="1">
    <citation type="journal article" date="2010" name="Nature">
        <title>The Ectocarpus genome and the independent evolution of multicellularity in brown algae.</title>
        <authorList>
            <person name="Cock J.M."/>
            <person name="Sterck L."/>
            <person name="Rouze P."/>
            <person name="Scornet D."/>
            <person name="Allen A.E."/>
            <person name="Amoutzias G."/>
            <person name="Anthouard V."/>
            <person name="Artiguenave F."/>
            <person name="Aury J.M."/>
            <person name="Badger J.H."/>
            <person name="Beszteri B."/>
            <person name="Billiau K."/>
            <person name="Bonnet E."/>
            <person name="Bothwell J.H."/>
            <person name="Bowler C."/>
            <person name="Boyen C."/>
            <person name="Brownlee C."/>
            <person name="Carrano C.J."/>
            <person name="Charrier B."/>
            <person name="Cho G.Y."/>
            <person name="Coelho S.M."/>
            <person name="Collen J."/>
            <person name="Corre E."/>
            <person name="Da Silva C."/>
            <person name="Delage L."/>
            <person name="Delaroque N."/>
            <person name="Dittami S.M."/>
            <person name="Doulbeau S."/>
            <person name="Elias M."/>
            <person name="Farnham G."/>
            <person name="Gachon C.M."/>
            <person name="Gschloessl B."/>
            <person name="Heesch S."/>
            <person name="Jabbari K."/>
            <person name="Jubin C."/>
            <person name="Kawai H."/>
            <person name="Kimura K."/>
            <person name="Kloareg B."/>
            <person name="Kupper F.C."/>
            <person name="Lang D."/>
            <person name="Le Bail A."/>
            <person name="Leblanc C."/>
            <person name="Lerouge P."/>
            <person name="Lohr M."/>
            <person name="Lopez P.J."/>
            <person name="Martens C."/>
            <person name="Maumus F."/>
            <person name="Michel G."/>
            <person name="Miranda-Saavedra D."/>
            <person name="Morales J."/>
            <person name="Moreau H."/>
            <person name="Motomura T."/>
            <person name="Nagasato C."/>
            <person name="Napoli C.A."/>
            <person name="Nelson D.R."/>
            <person name="Nyvall-Collen P."/>
            <person name="Peters A.F."/>
            <person name="Pommier C."/>
            <person name="Potin P."/>
            <person name="Poulain J."/>
            <person name="Quesneville H."/>
            <person name="Read B."/>
            <person name="Rensing S.A."/>
            <person name="Ritter A."/>
            <person name="Rousvoal S."/>
            <person name="Samanta M."/>
            <person name="Samson G."/>
            <person name="Schroeder D.C."/>
            <person name="Segurens B."/>
            <person name="Strittmatter M."/>
            <person name="Tonon T."/>
            <person name="Tregear J.W."/>
            <person name="Valentin K."/>
            <person name="von Dassow P."/>
            <person name="Yamagishi T."/>
            <person name="Van de Peer Y."/>
            <person name="Wincker P."/>
        </authorList>
    </citation>
    <scope>NUCLEOTIDE SEQUENCE [LARGE SCALE GENOMIC DNA]</scope>
    <source>
        <strain evidence="6">Ec32 / CCAP1310/4</strain>
    </source>
</reference>
<evidence type="ECO:0000256" key="1">
    <source>
        <dbReference type="ARBA" id="ARBA00004123"/>
    </source>
</evidence>
<dbReference type="Proteomes" id="UP000002630">
    <property type="component" value="Linkage Group LG31"/>
</dbReference>
<feature type="domain" description="CCT" evidence="4">
    <location>
        <begin position="418"/>
        <end position="464"/>
    </location>
</feature>
<protein>
    <recommendedName>
        <fullName evidence="4">CCT domain-containing protein</fullName>
    </recommendedName>
</protein>
<accession>D7FM63</accession>
<evidence type="ECO:0000313" key="5">
    <source>
        <dbReference type="EMBL" id="CBJ29886.1"/>
    </source>
</evidence>
<gene>
    <name evidence="5" type="ORF">Esi_0164_0022</name>
</gene>
<dbReference type="Pfam" id="PF06203">
    <property type="entry name" value="CCT"/>
    <property type="match status" value="1"/>
</dbReference>
<feature type="compositionally biased region" description="Low complexity" evidence="3">
    <location>
        <begin position="274"/>
        <end position="284"/>
    </location>
</feature>
<feature type="region of interest" description="Disordered" evidence="3">
    <location>
        <begin position="257"/>
        <end position="450"/>
    </location>
</feature>
<dbReference type="AlphaFoldDB" id="D7FM63"/>
<dbReference type="OrthoDB" id="10449926at2759"/>
<dbReference type="InParanoid" id="D7FM63"/>
<evidence type="ECO:0000256" key="2">
    <source>
        <dbReference type="ARBA" id="ARBA00023242"/>
    </source>
</evidence>
<name>D7FM63_ECTSI</name>
<feature type="region of interest" description="Disordered" evidence="3">
    <location>
        <begin position="160"/>
        <end position="245"/>
    </location>
</feature>
<feature type="compositionally biased region" description="Low complexity" evidence="3">
    <location>
        <begin position="318"/>
        <end position="330"/>
    </location>
</feature>
<feature type="region of interest" description="Disordered" evidence="3">
    <location>
        <begin position="467"/>
        <end position="487"/>
    </location>
</feature>
<keyword evidence="6" id="KW-1185">Reference proteome</keyword>
<dbReference type="InterPro" id="IPR010402">
    <property type="entry name" value="CCT_domain"/>
</dbReference>
<dbReference type="EMBL" id="FN649756">
    <property type="protein sequence ID" value="CBJ29886.1"/>
    <property type="molecule type" value="Genomic_DNA"/>
</dbReference>
<evidence type="ECO:0000256" key="3">
    <source>
        <dbReference type="SAM" id="MobiDB-lite"/>
    </source>
</evidence>
<feature type="compositionally biased region" description="Basic residues" evidence="3">
    <location>
        <begin position="416"/>
        <end position="436"/>
    </location>
</feature>
<feature type="region of interest" description="Disordered" evidence="3">
    <location>
        <begin position="107"/>
        <end position="127"/>
    </location>
</feature>
<evidence type="ECO:0000313" key="6">
    <source>
        <dbReference type="Proteomes" id="UP000002630"/>
    </source>
</evidence>
<feature type="compositionally biased region" description="Basic and acidic residues" evidence="3">
    <location>
        <begin position="191"/>
        <end position="208"/>
    </location>
</feature>
<dbReference type="EMBL" id="FN648172">
    <property type="protein sequence ID" value="CBJ29886.1"/>
    <property type="molecule type" value="Genomic_DNA"/>
</dbReference>
<dbReference type="GO" id="GO:0005634">
    <property type="term" value="C:nucleus"/>
    <property type="evidence" value="ECO:0007669"/>
    <property type="project" value="UniProtKB-SubCell"/>
</dbReference>
<proteinExistence type="predicted"/>
<evidence type="ECO:0000259" key="4">
    <source>
        <dbReference type="Pfam" id="PF06203"/>
    </source>
</evidence>
<feature type="compositionally biased region" description="Basic and acidic residues" evidence="3">
    <location>
        <begin position="217"/>
        <end position="230"/>
    </location>
</feature>
<organism evidence="5 6">
    <name type="scientific">Ectocarpus siliculosus</name>
    <name type="common">Brown alga</name>
    <name type="synonym">Conferva siliculosa</name>
    <dbReference type="NCBI Taxonomy" id="2880"/>
    <lineage>
        <taxon>Eukaryota</taxon>
        <taxon>Sar</taxon>
        <taxon>Stramenopiles</taxon>
        <taxon>Ochrophyta</taxon>
        <taxon>PX clade</taxon>
        <taxon>Phaeophyceae</taxon>
        <taxon>Ectocarpales</taxon>
        <taxon>Ectocarpaceae</taxon>
        <taxon>Ectocarpus</taxon>
    </lineage>
</organism>
<keyword evidence="2" id="KW-0539">Nucleus</keyword>